<proteinExistence type="inferred from homology"/>
<sequence>MKRIGSSRSLSLEAPLLLFSLAILAILIAPFSEMFFGLDWQHLEFAPNDLHAIRTSLVYSGTALLLCVLLGTPLAWWMARRRYRWSPIVDALILLPLLTPPLALGILLASFFGPYASAGEFLSHWGLRLVNTAPAFIMAQVYAAMPYYVLSARAAFEGVPTDLEEISHTLGKSSLETFWLVTLPMARNGLTAAIALAWVRAMGEFGVVLIVAYYPMGIPVKIYQNLEDIGLSAVYPLLWVFFLVAIPLPLWIRLRSRRQVPL</sequence>
<feature type="domain" description="ABC transmembrane type-1" evidence="8">
    <location>
        <begin position="53"/>
        <end position="250"/>
    </location>
</feature>
<dbReference type="Proteomes" id="UP001197378">
    <property type="component" value="Unassembled WGS sequence"/>
</dbReference>
<keyword evidence="4 7" id="KW-0812">Transmembrane</keyword>
<feature type="transmembrane region" description="Helical" evidence="7">
    <location>
        <begin position="91"/>
        <end position="112"/>
    </location>
</feature>
<dbReference type="InterPro" id="IPR000515">
    <property type="entry name" value="MetI-like"/>
</dbReference>
<evidence type="ECO:0000256" key="5">
    <source>
        <dbReference type="ARBA" id="ARBA00022989"/>
    </source>
</evidence>
<feature type="transmembrane region" description="Helical" evidence="7">
    <location>
        <begin position="12"/>
        <end position="36"/>
    </location>
</feature>
<evidence type="ECO:0000256" key="3">
    <source>
        <dbReference type="ARBA" id="ARBA00022475"/>
    </source>
</evidence>
<feature type="transmembrane region" description="Helical" evidence="7">
    <location>
        <begin position="190"/>
        <end position="214"/>
    </location>
</feature>
<dbReference type="CDD" id="cd06261">
    <property type="entry name" value="TM_PBP2"/>
    <property type="match status" value="1"/>
</dbReference>
<dbReference type="GO" id="GO:0005886">
    <property type="term" value="C:plasma membrane"/>
    <property type="evidence" value="ECO:0007669"/>
    <property type="project" value="UniProtKB-SubCell"/>
</dbReference>
<protein>
    <submittedName>
        <fullName evidence="9">ABC transporter permease</fullName>
    </submittedName>
</protein>
<feature type="transmembrane region" description="Helical" evidence="7">
    <location>
        <begin position="234"/>
        <end position="252"/>
    </location>
</feature>
<comment type="similarity">
    <text evidence="7">Belongs to the binding-protein-dependent transport system permease family.</text>
</comment>
<evidence type="ECO:0000313" key="9">
    <source>
        <dbReference type="EMBL" id="MBU2788521.1"/>
    </source>
</evidence>
<evidence type="ECO:0000256" key="1">
    <source>
        <dbReference type="ARBA" id="ARBA00004651"/>
    </source>
</evidence>
<feature type="transmembrane region" description="Helical" evidence="7">
    <location>
        <begin position="56"/>
        <end position="79"/>
    </location>
</feature>
<dbReference type="PROSITE" id="PS50928">
    <property type="entry name" value="ABC_TM1"/>
    <property type="match status" value="1"/>
</dbReference>
<dbReference type="Pfam" id="PF00528">
    <property type="entry name" value="BPD_transp_1"/>
    <property type="match status" value="1"/>
</dbReference>
<dbReference type="PANTHER" id="PTHR30183:SF3">
    <property type="entry name" value="MOLYBDENUM TRANSPORT SYSTEM PERMEASE PROTEIN MODB"/>
    <property type="match status" value="1"/>
</dbReference>
<dbReference type="RefSeq" id="WP_215871094.1">
    <property type="nucleotide sequence ID" value="NZ_JAAXYO010000152.1"/>
</dbReference>
<keyword evidence="3" id="KW-1003">Cell membrane</keyword>
<keyword evidence="5 7" id="KW-1133">Transmembrane helix</keyword>
<name>A0AAE2YQQ0_9PROT</name>
<evidence type="ECO:0000259" key="8">
    <source>
        <dbReference type="PROSITE" id="PS50928"/>
    </source>
</evidence>
<feature type="transmembrane region" description="Helical" evidence="7">
    <location>
        <begin position="132"/>
        <end position="150"/>
    </location>
</feature>
<dbReference type="GO" id="GO:0055085">
    <property type="term" value="P:transmembrane transport"/>
    <property type="evidence" value="ECO:0007669"/>
    <property type="project" value="InterPro"/>
</dbReference>
<keyword evidence="6 7" id="KW-0472">Membrane</keyword>
<dbReference type="AlphaFoldDB" id="A0AAE2YQQ0"/>
<dbReference type="PANTHER" id="PTHR30183">
    <property type="entry name" value="MOLYBDENUM TRANSPORT SYSTEM PERMEASE PROTEIN MODB"/>
    <property type="match status" value="1"/>
</dbReference>
<dbReference type="InterPro" id="IPR035906">
    <property type="entry name" value="MetI-like_sf"/>
</dbReference>
<evidence type="ECO:0000256" key="4">
    <source>
        <dbReference type="ARBA" id="ARBA00022692"/>
    </source>
</evidence>
<reference evidence="9" key="1">
    <citation type="journal article" date="2021" name="ISME J.">
        <title>Genomic evolution of the class Acidithiobacillia: deep-branching Proteobacteria living in extreme acidic conditions.</title>
        <authorList>
            <person name="Moya-Beltran A."/>
            <person name="Beard S."/>
            <person name="Rojas-Villalobos C."/>
            <person name="Issotta F."/>
            <person name="Gallardo Y."/>
            <person name="Ulloa R."/>
            <person name="Giaveno A."/>
            <person name="Degli Esposti M."/>
            <person name="Johnson D.B."/>
            <person name="Quatrini R."/>
        </authorList>
    </citation>
    <scope>NUCLEOTIDE SEQUENCE</scope>
    <source>
        <strain evidence="9">VAN18-1</strain>
    </source>
</reference>
<evidence type="ECO:0000256" key="2">
    <source>
        <dbReference type="ARBA" id="ARBA00022448"/>
    </source>
</evidence>
<evidence type="ECO:0000256" key="7">
    <source>
        <dbReference type="RuleBase" id="RU363032"/>
    </source>
</evidence>
<evidence type="ECO:0000313" key="10">
    <source>
        <dbReference type="Proteomes" id="UP001197378"/>
    </source>
</evidence>
<keyword evidence="10" id="KW-1185">Reference proteome</keyword>
<accession>A0AAE2YQQ0</accession>
<gene>
    <name evidence="9" type="ORF">HFQ13_09980</name>
</gene>
<dbReference type="SUPFAM" id="SSF161098">
    <property type="entry name" value="MetI-like"/>
    <property type="match status" value="1"/>
</dbReference>
<keyword evidence="2 7" id="KW-0813">Transport</keyword>
<dbReference type="EMBL" id="JAAXYO010000152">
    <property type="protein sequence ID" value="MBU2788521.1"/>
    <property type="molecule type" value="Genomic_DNA"/>
</dbReference>
<comment type="caution">
    <text evidence="9">The sequence shown here is derived from an EMBL/GenBank/DDBJ whole genome shotgun (WGS) entry which is preliminary data.</text>
</comment>
<organism evidence="9 10">
    <name type="scientific">Igneacidithiobacillus copahuensis</name>
    <dbReference type="NCBI Taxonomy" id="2724909"/>
    <lineage>
        <taxon>Bacteria</taxon>
        <taxon>Pseudomonadati</taxon>
        <taxon>Pseudomonadota</taxon>
        <taxon>Acidithiobacillia</taxon>
        <taxon>Acidithiobacillales</taxon>
        <taxon>Acidithiobacillaceae</taxon>
        <taxon>Igneacidithiobacillus</taxon>
    </lineage>
</organism>
<comment type="subcellular location">
    <subcellularLocation>
        <location evidence="1 7">Cell membrane</location>
        <topology evidence="1 7">Multi-pass membrane protein</topology>
    </subcellularLocation>
</comment>
<evidence type="ECO:0000256" key="6">
    <source>
        <dbReference type="ARBA" id="ARBA00023136"/>
    </source>
</evidence>
<dbReference type="Gene3D" id="1.10.3720.10">
    <property type="entry name" value="MetI-like"/>
    <property type="match status" value="1"/>
</dbReference>